<dbReference type="Gene3D" id="1.10.10.10">
    <property type="entry name" value="Winged helix-like DNA-binding domain superfamily/Winged helix DNA-binding domain"/>
    <property type="match status" value="1"/>
</dbReference>
<dbReference type="InterPro" id="IPR036388">
    <property type="entry name" value="WH-like_DNA-bd_sf"/>
</dbReference>
<feature type="compositionally biased region" description="Polar residues" evidence="2">
    <location>
        <begin position="122"/>
        <end position="139"/>
    </location>
</feature>
<dbReference type="InterPro" id="IPR055247">
    <property type="entry name" value="InsJ-like_HTH"/>
</dbReference>
<reference evidence="4" key="1">
    <citation type="submission" date="2021-01" db="EMBL/GenBank/DDBJ databases">
        <title>Marivirga sp. nov., isolated from intertidal surface sediments.</title>
        <authorList>
            <person name="Zhang M."/>
        </authorList>
    </citation>
    <scope>NUCLEOTIDE SEQUENCE</scope>
    <source>
        <strain evidence="4">SM1354</strain>
    </source>
</reference>
<dbReference type="Pfam" id="PF13518">
    <property type="entry name" value="HTH_28"/>
    <property type="match status" value="1"/>
</dbReference>
<evidence type="ECO:0000313" key="4">
    <source>
        <dbReference type="EMBL" id="MBL0767183.1"/>
    </source>
</evidence>
<gene>
    <name evidence="4" type="ORF">JKP34_18115</name>
</gene>
<comment type="caution">
    <text evidence="4">The sequence shown here is derived from an EMBL/GenBank/DDBJ whole genome shotgun (WGS) entry which is preliminary data.</text>
</comment>
<dbReference type="Proteomes" id="UP000642920">
    <property type="component" value="Unassembled WGS sequence"/>
</dbReference>
<evidence type="ECO:0000256" key="2">
    <source>
        <dbReference type="SAM" id="MobiDB-lite"/>
    </source>
</evidence>
<proteinExistence type="predicted"/>
<keyword evidence="1" id="KW-0175">Coiled coil</keyword>
<accession>A0A937AJ80</accession>
<dbReference type="SUPFAM" id="SSF46689">
    <property type="entry name" value="Homeodomain-like"/>
    <property type="match status" value="1"/>
</dbReference>
<evidence type="ECO:0000313" key="5">
    <source>
        <dbReference type="Proteomes" id="UP000642920"/>
    </source>
</evidence>
<evidence type="ECO:0000259" key="3">
    <source>
        <dbReference type="Pfam" id="PF13518"/>
    </source>
</evidence>
<dbReference type="InterPro" id="IPR009057">
    <property type="entry name" value="Homeodomain-like_sf"/>
</dbReference>
<keyword evidence="5" id="KW-1185">Reference proteome</keyword>
<feature type="domain" description="Insertion element IS150 protein InsJ-like helix-turn-helix" evidence="3">
    <location>
        <begin position="17"/>
        <end position="55"/>
    </location>
</feature>
<dbReference type="AlphaFoldDB" id="A0A937AJ80"/>
<evidence type="ECO:0000256" key="1">
    <source>
        <dbReference type="SAM" id="Coils"/>
    </source>
</evidence>
<feature type="coiled-coil region" evidence="1">
    <location>
        <begin position="74"/>
        <end position="101"/>
    </location>
</feature>
<dbReference type="RefSeq" id="WP_201924736.1">
    <property type="nucleotide sequence ID" value="NZ_JAERQG010000011.1"/>
</dbReference>
<sequence length="139" mass="16130">MKEYVKRTQKDYSLSLKLQVVWEVESGELSTGAAQRKYGIQARSTVMSWLRKYGNFDWENQTPSNMPKTPEQKVMELEAKVKLLEKQKKLLEHQLAQSDQKSIIFDMMIDLAEKEYAIPIRKNSSPEQSTSTENNTKKA</sequence>
<organism evidence="4 5">
    <name type="scientific">Marivirga atlantica</name>
    <dbReference type="NCBI Taxonomy" id="1548457"/>
    <lineage>
        <taxon>Bacteria</taxon>
        <taxon>Pseudomonadati</taxon>
        <taxon>Bacteroidota</taxon>
        <taxon>Cytophagia</taxon>
        <taxon>Cytophagales</taxon>
        <taxon>Marivirgaceae</taxon>
        <taxon>Marivirga</taxon>
    </lineage>
</organism>
<dbReference type="EMBL" id="JAERQG010000011">
    <property type="protein sequence ID" value="MBL0767183.1"/>
    <property type="molecule type" value="Genomic_DNA"/>
</dbReference>
<name>A0A937AJ80_9BACT</name>
<feature type="region of interest" description="Disordered" evidence="2">
    <location>
        <begin position="119"/>
        <end position="139"/>
    </location>
</feature>
<protein>
    <submittedName>
        <fullName evidence="4">Transposase</fullName>
    </submittedName>
</protein>